<keyword evidence="2 6" id="KW-0812">Transmembrane</keyword>
<gene>
    <name evidence="9" type="ORF">ACFSJ0_15280</name>
</gene>
<sequence length="635" mass="66090">MTRPDGDDTAAAPDRELLPIAGARRTWSWLWRELRGRWPSLTFALLVGLLGAVASVVPAYALGALVDRVREHAGGSAIVPITIVITVAALVGGVTTGLATYLIGRLCGQILAVLREATVARALTLPATTLERTGKGDLLSRVGTDAASIGKAASDVIPTMISAFLLGVLSVAAMAGIDWRLGLAGAVAVPLYALALRWYLPRAAPQYARERRAVADSSQLLVENMQGVRTVHAYRLEQARLHDIGIASGRARDISVSVFTLFTRFVGRVNRAEFFGLAAILVAGFLLVRGGSVTVGESAAAAVLFHRLFNPIGMLLFTFDEVQAAGASLARLVGVVELTPTPRPATGYSPDREPLEPADGSPELSGEQRLPGLSSGSRVPTDGSLELSGVRFSYDGQVEVLDGVSVRVAAGARVALVGSTGAGKSTLAAIAAGILRPGHGEARVGGVPLAELAPADLRARVAIVTQETHVFAGPLIEDLRLARPGASPDEATEALATVGALDWAQGLPDGLDTVVGEGGHELTAAQAQQLALARLVLADPAIAVLDEATAEAGSLGARDIEASAAAATRGRTTLIVAHRLTQAASADRVIVLEHGRVIEEGPHHELVAAGGRYAELWRAWETRTPTSPSSKARLT</sequence>
<feature type="domain" description="ABC transmembrane type-1" evidence="8">
    <location>
        <begin position="43"/>
        <end position="324"/>
    </location>
</feature>
<dbReference type="EMBL" id="JBHUCM010000013">
    <property type="protein sequence ID" value="MFD1538415.1"/>
    <property type="molecule type" value="Genomic_DNA"/>
</dbReference>
<reference evidence="10" key="1">
    <citation type="journal article" date="2019" name="Int. J. Syst. Evol. Microbiol.">
        <title>The Global Catalogue of Microorganisms (GCM) 10K type strain sequencing project: providing services to taxonomists for standard genome sequencing and annotation.</title>
        <authorList>
            <consortium name="The Broad Institute Genomics Platform"/>
            <consortium name="The Broad Institute Genome Sequencing Center for Infectious Disease"/>
            <person name="Wu L."/>
            <person name="Ma J."/>
        </authorList>
    </citation>
    <scope>NUCLEOTIDE SEQUENCE [LARGE SCALE GENOMIC DNA]</scope>
    <source>
        <strain evidence="10">CGMCC 1.15399</strain>
    </source>
</reference>
<comment type="caution">
    <text evidence="9">The sequence shown here is derived from an EMBL/GenBank/DDBJ whole genome shotgun (WGS) entry which is preliminary data.</text>
</comment>
<organism evidence="9 10">
    <name type="scientific">Nonomuraea guangzhouensis</name>
    <dbReference type="NCBI Taxonomy" id="1291555"/>
    <lineage>
        <taxon>Bacteria</taxon>
        <taxon>Bacillati</taxon>
        <taxon>Actinomycetota</taxon>
        <taxon>Actinomycetes</taxon>
        <taxon>Streptosporangiales</taxon>
        <taxon>Streptosporangiaceae</taxon>
        <taxon>Nonomuraea</taxon>
    </lineage>
</organism>
<evidence type="ECO:0000256" key="6">
    <source>
        <dbReference type="SAM" id="Phobius"/>
    </source>
</evidence>
<dbReference type="GO" id="GO:0005524">
    <property type="term" value="F:ATP binding"/>
    <property type="evidence" value="ECO:0007669"/>
    <property type="project" value="UniProtKB-KW"/>
</dbReference>
<dbReference type="RefSeq" id="WP_219527211.1">
    <property type="nucleotide sequence ID" value="NZ_JAHKRM010000002.1"/>
</dbReference>
<dbReference type="Pfam" id="PF00005">
    <property type="entry name" value="ABC_tran"/>
    <property type="match status" value="1"/>
</dbReference>
<keyword evidence="10" id="KW-1185">Reference proteome</keyword>
<accession>A0ABW4G6P4</accession>
<comment type="subcellular location">
    <subcellularLocation>
        <location evidence="1">Membrane</location>
        <topology evidence="1">Multi-pass membrane protein</topology>
    </subcellularLocation>
</comment>
<evidence type="ECO:0000259" key="8">
    <source>
        <dbReference type="PROSITE" id="PS50929"/>
    </source>
</evidence>
<feature type="region of interest" description="Disordered" evidence="5">
    <location>
        <begin position="343"/>
        <end position="380"/>
    </location>
</feature>
<dbReference type="PANTHER" id="PTHR43394">
    <property type="entry name" value="ATP-DEPENDENT PERMEASE MDL1, MITOCHONDRIAL"/>
    <property type="match status" value="1"/>
</dbReference>
<feature type="transmembrane region" description="Helical" evidence="6">
    <location>
        <begin position="181"/>
        <end position="200"/>
    </location>
</feature>
<evidence type="ECO:0000256" key="5">
    <source>
        <dbReference type="SAM" id="MobiDB-lite"/>
    </source>
</evidence>
<dbReference type="InterPro" id="IPR003439">
    <property type="entry name" value="ABC_transporter-like_ATP-bd"/>
</dbReference>
<dbReference type="PROSITE" id="PS50893">
    <property type="entry name" value="ABC_TRANSPORTER_2"/>
    <property type="match status" value="1"/>
</dbReference>
<dbReference type="Pfam" id="PF00664">
    <property type="entry name" value="ABC_membrane"/>
    <property type="match status" value="1"/>
</dbReference>
<dbReference type="InterPro" id="IPR011527">
    <property type="entry name" value="ABC1_TM_dom"/>
</dbReference>
<evidence type="ECO:0000259" key="7">
    <source>
        <dbReference type="PROSITE" id="PS50893"/>
    </source>
</evidence>
<protein>
    <submittedName>
        <fullName evidence="9">ABC transporter ATP-binding protein</fullName>
    </submittedName>
</protein>
<keyword evidence="3 6" id="KW-1133">Transmembrane helix</keyword>
<dbReference type="SMART" id="SM00382">
    <property type="entry name" value="AAA"/>
    <property type="match status" value="1"/>
</dbReference>
<evidence type="ECO:0000256" key="1">
    <source>
        <dbReference type="ARBA" id="ARBA00004141"/>
    </source>
</evidence>
<keyword evidence="9" id="KW-0067">ATP-binding</keyword>
<proteinExistence type="predicted"/>
<evidence type="ECO:0000313" key="9">
    <source>
        <dbReference type="EMBL" id="MFD1538415.1"/>
    </source>
</evidence>
<evidence type="ECO:0000256" key="3">
    <source>
        <dbReference type="ARBA" id="ARBA00022989"/>
    </source>
</evidence>
<evidence type="ECO:0000256" key="4">
    <source>
        <dbReference type="ARBA" id="ARBA00023136"/>
    </source>
</evidence>
<feature type="transmembrane region" description="Helical" evidence="6">
    <location>
        <begin position="41"/>
        <end position="66"/>
    </location>
</feature>
<feature type="domain" description="ABC transporter" evidence="7">
    <location>
        <begin position="385"/>
        <end position="619"/>
    </location>
</feature>
<name>A0ABW4G6P4_9ACTN</name>
<feature type="transmembrane region" description="Helical" evidence="6">
    <location>
        <begin position="156"/>
        <end position="175"/>
    </location>
</feature>
<dbReference type="CDD" id="cd07346">
    <property type="entry name" value="ABC_6TM_exporters"/>
    <property type="match status" value="1"/>
</dbReference>
<evidence type="ECO:0000256" key="2">
    <source>
        <dbReference type="ARBA" id="ARBA00022692"/>
    </source>
</evidence>
<feature type="transmembrane region" description="Helical" evidence="6">
    <location>
        <begin position="78"/>
        <end position="103"/>
    </location>
</feature>
<dbReference type="InterPro" id="IPR003593">
    <property type="entry name" value="AAA+_ATPase"/>
</dbReference>
<evidence type="ECO:0000313" key="10">
    <source>
        <dbReference type="Proteomes" id="UP001597097"/>
    </source>
</evidence>
<dbReference type="PANTHER" id="PTHR43394:SF1">
    <property type="entry name" value="ATP-BINDING CASSETTE SUB-FAMILY B MEMBER 10, MITOCHONDRIAL"/>
    <property type="match status" value="1"/>
</dbReference>
<dbReference type="InterPro" id="IPR039421">
    <property type="entry name" value="Type_1_exporter"/>
</dbReference>
<feature type="transmembrane region" description="Helical" evidence="6">
    <location>
        <begin position="274"/>
        <end position="292"/>
    </location>
</feature>
<keyword evidence="9" id="KW-0547">Nucleotide-binding</keyword>
<dbReference type="PROSITE" id="PS50929">
    <property type="entry name" value="ABC_TM1F"/>
    <property type="match status" value="1"/>
</dbReference>
<dbReference type="Proteomes" id="UP001597097">
    <property type="component" value="Unassembled WGS sequence"/>
</dbReference>
<keyword evidence="4 6" id="KW-0472">Membrane</keyword>